<dbReference type="GO" id="GO:0072671">
    <property type="term" value="P:mitochondria-associated ubiquitin-dependent protein catabolic process"/>
    <property type="evidence" value="ECO:0007669"/>
    <property type="project" value="EnsemblFungi"/>
</dbReference>
<name>A0A1D2VSH8_9ASCO</name>
<dbReference type="SUPFAM" id="SSF54236">
    <property type="entry name" value="Ubiquitin-like"/>
    <property type="match status" value="1"/>
</dbReference>
<dbReference type="GO" id="GO:0034098">
    <property type="term" value="C:VCP-NPL4-UFD1 AAA ATPase complex"/>
    <property type="evidence" value="ECO:0007669"/>
    <property type="project" value="EnsemblFungi"/>
</dbReference>
<dbReference type="STRING" id="1344418.A0A1D2VSH8"/>
<keyword evidence="7" id="KW-0811">Translocation</keyword>
<dbReference type="OrthoDB" id="10251089at2759"/>
<dbReference type="GO" id="GO:0051228">
    <property type="term" value="P:mitotic spindle disassembly"/>
    <property type="evidence" value="ECO:0007669"/>
    <property type="project" value="EnsemblFungi"/>
</dbReference>
<dbReference type="Gene3D" id="3.10.20.90">
    <property type="entry name" value="Phosphatidylinositol 3-kinase Catalytic Subunit, Chain A, domain 1"/>
    <property type="match status" value="1"/>
</dbReference>
<dbReference type="GO" id="GO:0000837">
    <property type="term" value="C:Doa10p ubiquitin ligase complex"/>
    <property type="evidence" value="ECO:0007669"/>
    <property type="project" value="EnsemblFungi"/>
</dbReference>
<evidence type="ECO:0000256" key="8">
    <source>
        <dbReference type="SAM" id="MobiDB-lite"/>
    </source>
</evidence>
<evidence type="ECO:0000259" key="9">
    <source>
        <dbReference type="PROSITE" id="PS50249"/>
    </source>
</evidence>
<comment type="subcellular location">
    <subcellularLocation>
        <location evidence="3">Cytoplasm</location>
        <location evidence="3">Perinuclear region</location>
    </subcellularLocation>
    <subcellularLocation>
        <location evidence="2">Endoplasmic reticulum membrane</location>
        <topology evidence="2">Peripheral membrane protein</topology>
    </subcellularLocation>
    <subcellularLocation>
        <location evidence="1">Nucleus membrane</location>
        <topology evidence="1">Peripheral membrane protein</topology>
        <orientation evidence="1">Cytoplasmic side</orientation>
    </subcellularLocation>
</comment>
<dbReference type="GO" id="GO:0043130">
    <property type="term" value="F:ubiquitin binding"/>
    <property type="evidence" value="ECO:0007669"/>
    <property type="project" value="TreeGrafter"/>
</dbReference>
<dbReference type="GO" id="GO:0031625">
    <property type="term" value="F:ubiquitin protein ligase binding"/>
    <property type="evidence" value="ECO:0007669"/>
    <property type="project" value="TreeGrafter"/>
</dbReference>
<dbReference type="RefSeq" id="XP_020050856.1">
    <property type="nucleotide sequence ID" value="XM_020191327.1"/>
</dbReference>
<dbReference type="PANTHER" id="PTHR12710">
    <property type="entry name" value="NUCLEAR PROTEIN LOCALIZATION 4"/>
    <property type="match status" value="1"/>
</dbReference>
<dbReference type="GO" id="GO:0070651">
    <property type="term" value="P:nonfunctional rRNA decay"/>
    <property type="evidence" value="ECO:0007669"/>
    <property type="project" value="EnsemblFungi"/>
</dbReference>
<dbReference type="GO" id="GO:1990112">
    <property type="term" value="C:RQC complex"/>
    <property type="evidence" value="ECO:0007669"/>
    <property type="project" value="EnsemblFungi"/>
</dbReference>
<feature type="domain" description="MPN" evidence="9">
    <location>
        <begin position="355"/>
        <end position="493"/>
    </location>
</feature>
<evidence type="ECO:0000256" key="7">
    <source>
        <dbReference type="ARBA" id="ARBA00023010"/>
    </source>
</evidence>
<dbReference type="InterPro" id="IPR016563">
    <property type="entry name" value="Npl4"/>
</dbReference>
<dbReference type="GO" id="GO:0006274">
    <property type="term" value="P:DNA replication termination"/>
    <property type="evidence" value="ECO:0007669"/>
    <property type="project" value="EnsemblFungi"/>
</dbReference>
<dbReference type="Pfam" id="PF05021">
    <property type="entry name" value="NPL4"/>
    <property type="match status" value="1"/>
</dbReference>
<dbReference type="InParanoid" id="A0A1D2VSH8"/>
<evidence type="ECO:0000256" key="6">
    <source>
        <dbReference type="ARBA" id="ARBA00022816"/>
    </source>
</evidence>
<dbReference type="GO" id="GO:0030894">
    <property type="term" value="C:replisome"/>
    <property type="evidence" value="ECO:0007669"/>
    <property type="project" value="EnsemblFungi"/>
</dbReference>
<dbReference type="InterPro" id="IPR007717">
    <property type="entry name" value="NPL4_C"/>
</dbReference>
<dbReference type="PANTHER" id="PTHR12710:SF0">
    <property type="entry name" value="NUCLEAR PROTEIN LOCALIZATION PROTEIN 4 HOMOLOG"/>
    <property type="match status" value="1"/>
</dbReference>
<dbReference type="InterPro" id="IPR007716">
    <property type="entry name" value="NPL4_Zn-bd_put"/>
</dbReference>
<dbReference type="GO" id="GO:0030970">
    <property type="term" value="P:retrograde protein transport, ER to cytosol"/>
    <property type="evidence" value="ECO:0007669"/>
    <property type="project" value="EnsemblFungi"/>
</dbReference>
<dbReference type="GO" id="GO:0072665">
    <property type="term" value="P:protein localization to vacuole"/>
    <property type="evidence" value="ECO:0007669"/>
    <property type="project" value="EnsemblFungi"/>
</dbReference>
<evidence type="ECO:0000256" key="4">
    <source>
        <dbReference type="ARBA" id="ARBA00011025"/>
    </source>
</evidence>
<comment type="similarity">
    <text evidence="4">Belongs to the NPL4 family.</text>
</comment>
<dbReference type="GO" id="GO:0051028">
    <property type="term" value="P:mRNA transport"/>
    <property type="evidence" value="ECO:0007669"/>
    <property type="project" value="UniProtKB-KW"/>
</dbReference>
<sequence>MAHYLKMVKLNSRNIKTTRSEDKISISLNHTSNDQGFYKSNKKFCCFSCDYLTSYFKNINLPIHYPISFPIYGSISLPPFSMSMPIGTPISYFTNYSVDHSTAHYFDNYAGNNSDISDSDSNNILRFRTKVGMLRVEAKEDQHLLSVLEQLSPKLPKNVDFSSLELSEKPTSDEISISSLSEKTCSQLGLKHGSLLYLSYSTTDDQSTLSSTSPAMKSSLPNNNISGPKPVEQLPIDDKYDKVDGYIKRKRSTFCRHSDKGMCEYCSPLPPWDKQYREEHAIKHMSFQSFIKQSNESTNKKSSSASYISPINESSFIVDKNCRNGHLPWPKGICSKCQPSAITLQQQEFRLVDHLEFAHSQIVNNFIESWRITGKQRFGYLYGTYEEYEEVPLGVKGVVQVIYEPTQQNEDDGLIVDINWENETKIDSLAKKFGLQKIGMIFTDLTDAGNNDGTVFCKRNKDTFFLSSLEVILAATLQNKNKNPCKWSDSGRFSSKFVTCVISGNEKGDIDISSYQVSQDAEALVEADIICGSSHPSMAYINDTNSERYVPEIFYRMRNEYNILVKKNAKPAFPVDFLLVTLSHGFPQAPKPLFKCEKIFPIENRSSMGASQDISSVKRHLGIKGFENSEEYIKYLSDFHLLGYLFTLGVLNEEEKDLIVKVIVKDDMLDIYTLLDKPGWKTLITLLNEI</sequence>
<dbReference type="PROSITE" id="PS50249">
    <property type="entry name" value="MPN"/>
    <property type="match status" value="1"/>
</dbReference>
<gene>
    <name evidence="10" type="ORF">ASCRUDRAFT_6341</name>
</gene>
<dbReference type="FunCoup" id="A0A1D2VSH8">
    <property type="interactions" value="957"/>
</dbReference>
<dbReference type="GO" id="GO:0031965">
    <property type="term" value="C:nuclear membrane"/>
    <property type="evidence" value="ECO:0007669"/>
    <property type="project" value="UniProtKB-SubCell"/>
</dbReference>
<evidence type="ECO:0000313" key="10">
    <source>
        <dbReference type="EMBL" id="ODV64549.1"/>
    </source>
</evidence>
<dbReference type="GO" id="GO:1900182">
    <property type="term" value="P:positive regulation of protein localization to nucleus"/>
    <property type="evidence" value="ECO:0007669"/>
    <property type="project" value="EnsemblFungi"/>
</dbReference>
<accession>A0A1D2VSH8</accession>
<proteinExistence type="inferred from homology"/>
<keyword evidence="6" id="KW-0509">mRNA transport</keyword>
<dbReference type="Pfam" id="PF05020">
    <property type="entry name" value="zf-NPL4"/>
    <property type="match status" value="1"/>
</dbReference>
<dbReference type="GO" id="GO:0036435">
    <property type="term" value="F:K48-linked polyubiquitin modification-dependent protein binding"/>
    <property type="evidence" value="ECO:0007669"/>
    <property type="project" value="EnsemblFungi"/>
</dbReference>
<evidence type="ECO:0000256" key="5">
    <source>
        <dbReference type="ARBA" id="ARBA00019709"/>
    </source>
</evidence>
<dbReference type="Proteomes" id="UP000095038">
    <property type="component" value="Unassembled WGS sequence"/>
</dbReference>
<evidence type="ECO:0000256" key="2">
    <source>
        <dbReference type="ARBA" id="ARBA00004406"/>
    </source>
</evidence>
<organism evidence="10 11">
    <name type="scientific">Ascoidea rubescens DSM 1968</name>
    <dbReference type="NCBI Taxonomy" id="1344418"/>
    <lineage>
        <taxon>Eukaryota</taxon>
        <taxon>Fungi</taxon>
        <taxon>Dikarya</taxon>
        <taxon>Ascomycota</taxon>
        <taxon>Saccharomycotina</taxon>
        <taxon>Saccharomycetes</taxon>
        <taxon>Ascoideaceae</taxon>
        <taxon>Ascoidea</taxon>
    </lineage>
</organism>
<keyword evidence="11" id="KW-1185">Reference proteome</keyword>
<evidence type="ECO:0000256" key="1">
    <source>
        <dbReference type="ARBA" id="ARBA00004335"/>
    </source>
</evidence>
<protein>
    <recommendedName>
        <fullName evidence="5">Nuclear protein localization protein 4</fullName>
    </recommendedName>
</protein>
<dbReference type="GO" id="GO:0099638">
    <property type="term" value="P:endosome to plasma membrane protein transport"/>
    <property type="evidence" value="ECO:0007669"/>
    <property type="project" value="EnsemblFungi"/>
</dbReference>
<dbReference type="AlphaFoldDB" id="A0A1D2VSH8"/>
<feature type="compositionally biased region" description="Polar residues" evidence="8">
    <location>
        <begin position="214"/>
        <end position="226"/>
    </location>
</feature>
<dbReference type="EMBL" id="KV454475">
    <property type="protein sequence ID" value="ODV64549.1"/>
    <property type="molecule type" value="Genomic_DNA"/>
</dbReference>
<dbReference type="GeneID" id="30964963"/>
<dbReference type="GO" id="GO:0048471">
    <property type="term" value="C:perinuclear region of cytoplasm"/>
    <property type="evidence" value="ECO:0007669"/>
    <property type="project" value="UniProtKB-SubCell"/>
</dbReference>
<dbReference type="InterPro" id="IPR037518">
    <property type="entry name" value="MPN"/>
</dbReference>
<evidence type="ECO:0000313" key="11">
    <source>
        <dbReference type="Proteomes" id="UP000095038"/>
    </source>
</evidence>
<reference evidence="11" key="1">
    <citation type="submission" date="2016-05" db="EMBL/GenBank/DDBJ databases">
        <title>Comparative genomics of biotechnologically important yeasts.</title>
        <authorList>
            <consortium name="DOE Joint Genome Institute"/>
            <person name="Riley R."/>
            <person name="Haridas S."/>
            <person name="Wolfe K.H."/>
            <person name="Lopes M.R."/>
            <person name="Hittinger C.T."/>
            <person name="Goker M."/>
            <person name="Salamov A."/>
            <person name="Wisecaver J."/>
            <person name="Long T.M."/>
            <person name="Aerts A.L."/>
            <person name="Barry K."/>
            <person name="Choi C."/>
            <person name="Clum A."/>
            <person name="Coughlan A.Y."/>
            <person name="Deshpande S."/>
            <person name="Douglass A.P."/>
            <person name="Hanson S.J."/>
            <person name="Klenk H.-P."/>
            <person name="Labutti K."/>
            <person name="Lapidus A."/>
            <person name="Lindquist E."/>
            <person name="Lipzen A."/>
            <person name="Meier-Kolthoff J.P."/>
            <person name="Ohm R.A."/>
            <person name="Otillar R.P."/>
            <person name="Pangilinan J."/>
            <person name="Peng Y."/>
            <person name="Rokas A."/>
            <person name="Rosa C.A."/>
            <person name="Scheuner C."/>
            <person name="Sibirny A.A."/>
            <person name="Slot J.C."/>
            <person name="Stielow J.B."/>
            <person name="Sun H."/>
            <person name="Kurtzman C.P."/>
            <person name="Blackwell M."/>
            <person name="Grigoriev I.V."/>
            <person name="Jeffries T.W."/>
        </authorList>
    </citation>
    <scope>NUCLEOTIDE SEQUENCE [LARGE SCALE GENOMIC DNA]</scope>
    <source>
        <strain evidence="11">DSM 1968</strain>
    </source>
</reference>
<feature type="region of interest" description="Disordered" evidence="8">
    <location>
        <begin position="207"/>
        <end position="234"/>
    </location>
</feature>
<evidence type="ECO:0000256" key="3">
    <source>
        <dbReference type="ARBA" id="ARBA00004556"/>
    </source>
</evidence>
<dbReference type="GO" id="GO:0036266">
    <property type="term" value="C:Cdc48p-Npl4p-Vms1p AAA ATPase complex"/>
    <property type="evidence" value="ECO:0007669"/>
    <property type="project" value="EnsemblFungi"/>
</dbReference>
<dbReference type="PIRSF" id="PIRSF010052">
    <property type="entry name" value="Polyub_prc_Npl4"/>
    <property type="match status" value="1"/>
</dbReference>
<keyword evidence="6" id="KW-0813">Transport</keyword>
<dbReference type="GO" id="GO:1990116">
    <property type="term" value="P:ribosome-associated ubiquitin-dependent protein catabolic process"/>
    <property type="evidence" value="ECO:0007669"/>
    <property type="project" value="EnsemblFungi"/>
</dbReference>
<dbReference type="CDD" id="cd08061">
    <property type="entry name" value="MPN_NPL4"/>
    <property type="match status" value="1"/>
</dbReference>
<dbReference type="GO" id="GO:0071629">
    <property type="term" value="P:cytoplasm protein quality control by the ubiquitin-proteasome system"/>
    <property type="evidence" value="ECO:0007669"/>
    <property type="project" value="EnsemblFungi"/>
</dbReference>
<dbReference type="GO" id="GO:0000839">
    <property type="term" value="C:Hrd1p ubiquitin ligase ERAD-L complex"/>
    <property type="evidence" value="ECO:0007669"/>
    <property type="project" value="EnsemblFungi"/>
</dbReference>
<keyword evidence="7" id="KW-0653">Protein transport</keyword>
<dbReference type="InterPro" id="IPR029071">
    <property type="entry name" value="Ubiquitin-like_domsf"/>
</dbReference>